<evidence type="ECO:0000256" key="1">
    <source>
        <dbReference type="ARBA" id="ARBA00004141"/>
    </source>
</evidence>
<comment type="caution">
    <text evidence="9">The sequence shown here is derived from an EMBL/GenBank/DDBJ whole genome shotgun (WGS) entry which is preliminary data.</text>
</comment>
<accession>A0A1Z5JBA8</accession>
<protein>
    <recommendedName>
        <fullName evidence="11">Phosphatidylinositol glycan, class C</fullName>
    </recommendedName>
</protein>
<feature type="transmembrane region" description="Helical" evidence="8">
    <location>
        <begin position="176"/>
        <end position="194"/>
    </location>
</feature>
<evidence type="ECO:0000256" key="7">
    <source>
        <dbReference type="ARBA" id="ARBA00023136"/>
    </source>
</evidence>
<name>A0A1Z5JBA8_FISSO</name>
<dbReference type="FunCoup" id="A0A1Z5JBA8">
    <property type="interactions" value="555"/>
</dbReference>
<dbReference type="AlphaFoldDB" id="A0A1Z5JBA8"/>
<evidence type="ECO:0008006" key="11">
    <source>
        <dbReference type="Google" id="ProtNLM"/>
    </source>
</evidence>
<dbReference type="EMBL" id="BDSP01000033">
    <property type="protein sequence ID" value="GAX11051.1"/>
    <property type="molecule type" value="Genomic_DNA"/>
</dbReference>
<keyword evidence="10" id="KW-1185">Reference proteome</keyword>
<evidence type="ECO:0000256" key="5">
    <source>
        <dbReference type="ARBA" id="ARBA00022692"/>
    </source>
</evidence>
<keyword evidence="4" id="KW-0337">GPI-anchor biosynthesis</keyword>
<dbReference type="Pfam" id="PF06432">
    <property type="entry name" value="GPI2"/>
    <property type="match status" value="1"/>
</dbReference>
<comment type="subcellular location">
    <subcellularLocation>
        <location evidence="1">Membrane</location>
        <topology evidence="1">Multi-pass membrane protein</topology>
    </subcellularLocation>
</comment>
<sequence>MVWLQQELLTHKTQQNYIEASNLFLIAALLVAVACGNSQPTTQDRSTKVKQRVVDSVLLSFALRFASSFLQSLTASYSSDTVHRLAILGMLWHVLACDYSYANGCVKTGVTSGSRPIFGGGTFSLNAALFSTTLLVSRIYDNQTVFLFISLSVVVFAFYSTTRHEMAKTHPAHSSVAPWLITALVIMATLCLIFNNLNLATTFLLCNLILGGVGPFWKHSLQHFQVLLNGPWDVAQIVPLA</sequence>
<evidence type="ECO:0000256" key="3">
    <source>
        <dbReference type="ARBA" id="ARBA00008321"/>
    </source>
</evidence>
<dbReference type="OrthoDB" id="196709at2759"/>
<evidence type="ECO:0000313" key="9">
    <source>
        <dbReference type="EMBL" id="GAX11051.1"/>
    </source>
</evidence>
<evidence type="ECO:0000256" key="2">
    <source>
        <dbReference type="ARBA" id="ARBA00004687"/>
    </source>
</evidence>
<gene>
    <name evidence="9" type="ORF">FisN_21Lh008</name>
</gene>
<dbReference type="GO" id="GO:0000506">
    <property type="term" value="C:glycosylphosphatidylinositol-N-acetylglucosaminyltransferase (GPI-GnT) complex"/>
    <property type="evidence" value="ECO:0007669"/>
    <property type="project" value="TreeGrafter"/>
</dbReference>
<dbReference type="PANTHER" id="PTHR12982">
    <property type="entry name" value="PHOSPHATIDYLINOSITOL GLYCAN, CLASS C"/>
    <property type="match status" value="1"/>
</dbReference>
<feature type="transmembrane region" description="Helical" evidence="8">
    <location>
        <begin position="144"/>
        <end position="161"/>
    </location>
</feature>
<dbReference type="PANTHER" id="PTHR12982:SF0">
    <property type="entry name" value="PHOSPHATIDYLINOSITOL N-ACETYLGLUCOSAMINYLTRANSFERASE SUBUNIT C"/>
    <property type="match status" value="1"/>
</dbReference>
<keyword evidence="5 8" id="KW-0812">Transmembrane</keyword>
<feature type="transmembrane region" description="Helical" evidence="8">
    <location>
        <begin position="20"/>
        <end position="36"/>
    </location>
</feature>
<feature type="transmembrane region" description="Helical" evidence="8">
    <location>
        <begin position="117"/>
        <end position="137"/>
    </location>
</feature>
<evidence type="ECO:0000313" key="10">
    <source>
        <dbReference type="Proteomes" id="UP000198406"/>
    </source>
</evidence>
<dbReference type="Proteomes" id="UP000198406">
    <property type="component" value="Unassembled WGS sequence"/>
</dbReference>
<dbReference type="GO" id="GO:0006506">
    <property type="term" value="P:GPI anchor biosynthetic process"/>
    <property type="evidence" value="ECO:0007669"/>
    <property type="project" value="UniProtKB-UniPathway"/>
</dbReference>
<dbReference type="InterPro" id="IPR009450">
    <property type="entry name" value="Plno_GlcNAc_GPI2"/>
</dbReference>
<evidence type="ECO:0000256" key="4">
    <source>
        <dbReference type="ARBA" id="ARBA00022502"/>
    </source>
</evidence>
<reference evidence="9 10" key="1">
    <citation type="journal article" date="2015" name="Plant Cell">
        <title>Oil accumulation by the oleaginous diatom Fistulifera solaris as revealed by the genome and transcriptome.</title>
        <authorList>
            <person name="Tanaka T."/>
            <person name="Maeda Y."/>
            <person name="Veluchamy A."/>
            <person name="Tanaka M."/>
            <person name="Abida H."/>
            <person name="Marechal E."/>
            <person name="Bowler C."/>
            <person name="Muto M."/>
            <person name="Sunaga Y."/>
            <person name="Tanaka M."/>
            <person name="Yoshino T."/>
            <person name="Taniguchi T."/>
            <person name="Fukuda Y."/>
            <person name="Nemoto M."/>
            <person name="Matsumoto M."/>
            <person name="Wong P.S."/>
            <person name="Aburatani S."/>
            <person name="Fujibuchi W."/>
        </authorList>
    </citation>
    <scope>NUCLEOTIDE SEQUENCE [LARGE SCALE GENOMIC DNA]</scope>
    <source>
        <strain evidence="9 10">JPCC DA0580</strain>
    </source>
</reference>
<keyword evidence="7 8" id="KW-0472">Membrane</keyword>
<evidence type="ECO:0000256" key="8">
    <source>
        <dbReference type="SAM" id="Phobius"/>
    </source>
</evidence>
<evidence type="ECO:0000256" key="6">
    <source>
        <dbReference type="ARBA" id="ARBA00022989"/>
    </source>
</evidence>
<keyword evidence="6 8" id="KW-1133">Transmembrane helix</keyword>
<organism evidence="9 10">
    <name type="scientific">Fistulifera solaris</name>
    <name type="common">Oleaginous diatom</name>
    <dbReference type="NCBI Taxonomy" id="1519565"/>
    <lineage>
        <taxon>Eukaryota</taxon>
        <taxon>Sar</taxon>
        <taxon>Stramenopiles</taxon>
        <taxon>Ochrophyta</taxon>
        <taxon>Bacillariophyta</taxon>
        <taxon>Bacillariophyceae</taxon>
        <taxon>Bacillariophycidae</taxon>
        <taxon>Naviculales</taxon>
        <taxon>Naviculaceae</taxon>
        <taxon>Fistulifera</taxon>
    </lineage>
</organism>
<dbReference type="InParanoid" id="A0A1Z5JBA8"/>
<proteinExistence type="inferred from homology"/>
<comment type="pathway">
    <text evidence="2">Glycolipid biosynthesis; glycosylphosphatidylinositol-anchor biosynthesis.</text>
</comment>
<comment type="similarity">
    <text evidence="3">Belongs to the PIGC family.</text>
</comment>
<dbReference type="UniPathway" id="UPA00196"/>